<keyword evidence="5" id="KW-1185">Reference proteome</keyword>
<feature type="domain" description="NAD-dependent epimerase/dehydratase" evidence="3">
    <location>
        <begin position="49"/>
        <end position="269"/>
    </location>
</feature>
<dbReference type="InterPro" id="IPR036291">
    <property type="entry name" value="NAD(P)-bd_dom_sf"/>
</dbReference>
<evidence type="ECO:0000256" key="1">
    <source>
        <dbReference type="ARBA" id="ARBA00023027"/>
    </source>
</evidence>
<evidence type="ECO:0000313" key="5">
    <source>
        <dbReference type="Proteomes" id="UP001158067"/>
    </source>
</evidence>
<evidence type="ECO:0000259" key="3">
    <source>
        <dbReference type="Pfam" id="PF01370"/>
    </source>
</evidence>
<feature type="region of interest" description="Disordered" evidence="2">
    <location>
        <begin position="278"/>
        <end position="324"/>
    </location>
</feature>
<dbReference type="Proteomes" id="UP001158067">
    <property type="component" value="Unassembled WGS sequence"/>
</dbReference>
<organism evidence="4 5">
    <name type="scientific">Neorhodopirellula lusitana</name>
    <dbReference type="NCBI Taxonomy" id="445327"/>
    <lineage>
        <taxon>Bacteria</taxon>
        <taxon>Pseudomonadati</taxon>
        <taxon>Planctomycetota</taxon>
        <taxon>Planctomycetia</taxon>
        <taxon>Pirellulales</taxon>
        <taxon>Pirellulaceae</taxon>
        <taxon>Neorhodopirellula</taxon>
    </lineage>
</organism>
<dbReference type="EMBL" id="FXUG01000009">
    <property type="protein sequence ID" value="SMP65976.1"/>
    <property type="molecule type" value="Genomic_DNA"/>
</dbReference>
<feature type="compositionally biased region" description="Polar residues" evidence="2">
    <location>
        <begin position="286"/>
        <end position="315"/>
    </location>
</feature>
<dbReference type="Pfam" id="PF01370">
    <property type="entry name" value="Epimerase"/>
    <property type="match status" value="1"/>
</dbReference>
<accession>A0ABY1QCT1</accession>
<comment type="caution">
    <text evidence="4">The sequence shown here is derived from an EMBL/GenBank/DDBJ whole genome shotgun (WGS) entry which is preliminary data.</text>
</comment>
<proteinExistence type="predicted"/>
<dbReference type="RefSeq" id="WP_430438367.1">
    <property type="nucleotide sequence ID" value="NZ_FXUG01000009.1"/>
</dbReference>
<dbReference type="InterPro" id="IPR001509">
    <property type="entry name" value="Epimerase_deHydtase"/>
</dbReference>
<gene>
    <name evidence="4" type="ORF">SAMN06265222_109159</name>
</gene>
<protein>
    <submittedName>
        <fullName evidence="4">Nucleoside-diphosphate-sugar epimerase</fullName>
    </submittedName>
</protein>
<evidence type="ECO:0000313" key="4">
    <source>
        <dbReference type="EMBL" id="SMP65976.1"/>
    </source>
</evidence>
<dbReference type="PANTHER" id="PTHR43574">
    <property type="entry name" value="EPIMERASE-RELATED"/>
    <property type="match status" value="1"/>
</dbReference>
<keyword evidence="1" id="KW-0520">NAD</keyword>
<sequence>MPNLSPGTASPAAARSAIEGTAAASLIAAQPDPRRDSNSPPMPDSPSLLVVGCGYLGQRVAQQAIALGWNVAATTRNPDAKARGGPFAELCQAGVTPIRFDWNDSRDLKGLLEAIQLHRIDRVLVAVSHDRHSPYDRYASQVDGFARLLQVIRQAGQQRGTVAPDVAYISTTGVYHQTGGLWVDENSTTHPTREGGKAHLLAEAKLRVHLPDSPWTILRLSGIYGPGRVPRAADVRAGRPIASPPTGHLNLIHVDDAAAAVITALSWPTQYTSQVTDLAAEPSGTKVRNGTRQSSDRTTVPRSLASSGLATSVTAKSGKDFETIPERMAADRGPTRTRESLYIVSDDEPVIRREFYQQIARQTRSPEPTFVDPATDSGVRFRSETDKRIWNRRCKRDLLPRLMYPTYREGLAQILNDAT</sequence>
<evidence type="ECO:0000256" key="2">
    <source>
        <dbReference type="SAM" id="MobiDB-lite"/>
    </source>
</evidence>
<name>A0ABY1QCT1_9BACT</name>
<reference evidence="4 5" key="1">
    <citation type="submission" date="2017-05" db="EMBL/GenBank/DDBJ databases">
        <authorList>
            <person name="Varghese N."/>
            <person name="Submissions S."/>
        </authorList>
    </citation>
    <scope>NUCLEOTIDE SEQUENCE [LARGE SCALE GENOMIC DNA]</scope>
    <source>
        <strain evidence="4 5">DSM 25457</strain>
    </source>
</reference>
<dbReference type="SUPFAM" id="SSF51735">
    <property type="entry name" value="NAD(P)-binding Rossmann-fold domains"/>
    <property type="match status" value="1"/>
</dbReference>
<dbReference type="Gene3D" id="3.40.50.720">
    <property type="entry name" value="NAD(P)-binding Rossmann-like Domain"/>
    <property type="match status" value="2"/>
</dbReference>
<feature type="region of interest" description="Disordered" evidence="2">
    <location>
        <begin position="24"/>
        <end position="44"/>
    </location>
</feature>